<organism evidence="2 3">
    <name type="scientific">Clostridium perfringens D str. JGS1721</name>
    <dbReference type="NCBI Taxonomy" id="488537"/>
    <lineage>
        <taxon>Bacteria</taxon>
        <taxon>Bacillati</taxon>
        <taxon>Bacillota</taxon>
        <taxon>Clostridia</taxon>
        <taxon>Eubacteriales</taxon>
        <taxon>Clostridiaceae</taxon>
        <taxon>Clostridium</taxon>
    </lineage>
</organism>
<feature type="domain" description="EAL" evidence="1">
    <location>
        <begin position="1"/>
        <end position="106"/>
    </location>
</feature>
<evidence type="ECO:0000313" key="2">
    <source>
        <dbReference type="EMBL" id="EDT70723.1"/>
    </source>
</evidence>
<dbReference type="PANTHER" id="PTHR33121:SF79">
    <property type="entry name" value="CYCLIC DI-GMP PHOSPHODIESTERASE PDED-RELATED"/>
    <property type="match status" value="1"/>
</dbReference>
<dbReference type="InterPro" id="IPR001633">
    <property type="entry name" value="EAL_dom"/>
</dbReference>
<dbReference type="Proteomes" id="UP000003188">
    <property type="component" value="Unassembled WGS sequence"/>
</dbReference>
<gene>
    <name evidence="2" type="ORF">CJD_A0580</name>
</gene>
<protein>
    <submittedName>
        <fullName evidence="2">Diguanylate phosphodiesterase</fullName>
    </submittedName>
</protein>
<evidence type="ECO:0000259" key="1">
    <source>
        <dbReference type="PROSITE" id="PS50883"/>
    </source>
</evidence>
<dbReference type="InterPro" id="IPR035919">
    <property type="entry name" value="EAL_sf"/>
</dbReference>
<comment type="caution">
    <text evidence="2">The sequence shown here is derived from an EMBL/GenBank/DDBJ whole genome shotgun (WGS) entry which is preliminary data.</text>
</comment>
<reference evidence="2 3" key="1">
    <citation type="submission" date="2008-03" db="EMBL/GenBank/DDBJ databases">
        <authorList>
            <person name="Paulsen I."/>
            <person name="Sebastian Y."/>
        </authorList>
    </citation>
    <scope>NUCLEOTIDE SEQUENCE [LARGE SCALE GENOMIC DNA]</scope>
    <source>
        <strain evidence="3">D str. JGS1721</strain>
    </source>
</reference>
<accession>B1V646</accession>
<evidence type="ECO:0000313" key="3">
    <source>
        <dbReference type="Proteomes" id="UP000003188"/>
    </source>
</evidence>
<dbReference type="InterPro" id="IPR050706">
    <property type="entry name" value="Cyclic-di-GMP_PDE-like"/>
</dbReference>
<dbReference type="GO" id="GO:0071111">
    <property type="term" value="F:cyclic-guanylate-specific phosphodiesterase activity"/>
    <property type="evidence" value="ECO:0007669"/>
    <property type="project" value="InterPro"/>
</dbReference>
<dbReference type="Gene3D" id="3.20.20.450">
    <property type="entry name" value="EAL domain"/>
    <property type="match status" value="1"/>
</dbReference>
<dbReference type="EMBL" id="ABOO01000040">
    <property type="protein sequence ID" value="EDT70723.1"/>
    <property type="molecule type" value="Genomic_DNA"/>
</dbReference>
<dbReference type="PANTHER" id="PTHR33121">
    <property type="entry name" value="CYCLIC DI-GMP PHOSPHODIESTERASE PDEF"/>
    <property type="match status" value="1"/>
</dbReference>
<dbReference type="CDD" id="cd01948">
    <property type="entry name" value="EAL"/>
    <property type="match status" value="1"/>
</dbReference>
<sequence>MRNSGIKLSIDDLGKGFNNKDLIYKYKFDLVKLDKSFISLAKKNRNIVRNLIDEIKNLNLRVLIEGVERQDELEIAKSLNCDFAQGFYLGKPCCLKDFLLLYKNYS</sequence>
<name>B1V646_CLOPF</name>
<proteinExistence type="predicted"/>
<dbReference type="AlphaFoldDB" id="B1V646"/>
<dbReference type="PROSITE" id="PS50883">
    <property type="entry name" value="EAL"/>
    <property type="match status" value="1"/>
</dbReference>
<dbReference type="SUPFAM" id="SSF141868">
    <property type="entry name" value="EAL domain-like"/>
    <property type="match status" value="1"/>
</dbReference>
<dbReference type="Pfam" id="PF00563">
    <property type="entry name" value="EAL"/>
    <property type="match status" value="1"/>
</dbReference>